<protein>
    <submittedName>
        <fullName evidence="2">Autotransporter domain-containing protein</fullName>
    </submittedName>
</protein>
<dbReference type="Proteomes" id="UP000692896">
    <property type="component" value="Unassembled WGS sequence"/>
</dbReference>
<gene>
    <name evidence="2" type="ORF">J7E47_11345</name>
</gene>
<dbReference type="InterPro" id="IPR036709">
    <property type="entry name" value="Autotransporte_beta_dom_sf"/>
</dbReference>
<dbReference type="SUPFAM" id="SSF103515">
    <property type="entry name" value="Autotransporter"/>
    <property type="match status" value="1"/>
</dbReference>
<dbReference type="AlphaFoldDB" id="A0A944DKC2"/>
<reference evidence="2" key="1">
    <citation type="submission" date="2021-03" db="EMBL/GenBank/DDBJ databases">
        <title>Genomic analysis provides insights into the functional capacity of soil bacteria communities inhabiting an altitudinal gradient in the Atacama Desert.</title>
        <authorList>
            <person name="Gonzalez M."/>
            <person name="Maldonado J."/>
            <person name="Maza F."/>
            <person name="Hodar C."/>
            <person name="Cortes M."/>
            <person name="Palma R."/>
            <person name="Andreani C."/>
            <person name="Gaete A."/>
            <person name="Vasquez-Dean J."/>
            <person name="Acuna V."/>
            <person name="Aguado M."/>
            <person name="Mandakovic D."/>
            <person name="Latorre M."/>
            <person name="Orellana A."/>
            <person name="Gutierrez R."/>
            <person name="Montecino M."/>
            <person name="Allende M."/>
            <person name="Maass A."/>
            <person name="Cambiazo V."/>
        </authorList>
    </citation>
    <scope>NUCLEOTIDE SEQUENCE</scope>
    <source>
        <strain evidence="2">ISL-25</strain>
    </source>
</reference>
<organism evidence="2 3">
    <name type="scientific">Pseudomonas fluorescens</name>
    <dbReference type="NCBI Taxonomy" id="294"/>
    <lineage>
        <taxon>Bacteria</taxon>
        <taxon>Pseudomonadati</taxon>
        <taxon>Pseudomonadota</taxon>
        <taxon>Gammaproteobacteria</taxon>
        <taxon>Pseudomonadales</taxon>
        <taxon>Pseudomonadaceae</taxon>
        <taxon>Pseudomonas</taxon>
    </lineage>
</organism>
<dbReference type="InterPro" id="IPR006315">
    <property type="entry name" value="OM_autotransptr_brl_dom"/>
</dbReference>
<evidence type="ECO:0000313" key="2">
    <source>
        <dbReference type="EMBL" id="MBT2329313.1"/>
    </source>
</evidence>
<evidence type="ECO:0000313" key="3">
    <source>
        <dbReference type="Proteomes" id="UP000692896"/>
    </source>
</evidence>
<dbReference type="Pfam" id="PF03797">
    <property type="entry name" value="Autotransporter"/>
    <property type="match status" value="1"/>
</dbReference>
<sequence>MSIQPSHPPQQLALAIAWVLGCADVSGAQPPADILTTAEQQEHLRAFVEATDTKRQNAIAPRKGDAKWTGKNDLVIISANAKFPGIIDGGGGKNVLQLDAAKHPILAETRNFMALQVTQGEWQHTGSFTGWGVIEPDTTLINTGRIDGQVGVLGKLDNTGVLANRVTVEPGARMTNSGVVNGQVYVHEKARFSGNGTVDFLSIAGQLEVGPETGAPSITKDLSFAETAELIYGVNAEGGSSTINVEGTALLNNATLTVAGVPGEYIETREHTVIRAGKIEGAFGTVSSKLAFMTATLTPTDTQVNLTYARNDVPIEEAANSENGREFAAHIEERQPVKPPAPAPMDVPTVAQAAVIQPRIEAPAVKPVELPNITRTAPDPAAPLQTAKPAEKPNIALSALPSPPVNTVADAGKSKAVDSIGKPTEPRKIIHAAPKPTGQLQNTRPVAKPNAAINALLGSDMLTAANAIDQLSGYHSADLGSATLSSMAPISSAMLSAMGQKSPGSVHADGQVWVQAIGNSGSIGKQLGSFALKHSTRGVMLGTDWAISPDWRLGVIGSKTQTRLDSQQFDGRLDSWHLGAYALRQDGPLALRLGAVYANHDGSTKRHVAFNGFRDRLKGRYDAHTQQVFGQLGYNLNIGHFEVEPYVDLGYQHYQRDRYSENGGDAALQFNGQTQDYFHSNLGLHLARSFSLDQGMRLTPRLSLGWKHLYGETRGTSRQGLAGAGKSYTVEGVELDRDSLLFEAGLELAVSPQHTLGVSYKGETGQDNRNGALTGQWRMMF</sequence>
<dbReference type="GO" id="GO:0019867">
    <property type="term" value="C:outer membrane"/>
    <property type="evidence" value="ECO:0007669"/>
    <property type="project" value="InterPro"/>
</dbReference>
<dbReference type="InterPro" id="IPR005546">
    <property type="entry name" value="Autotransporte_beta"/>
</dbReference>
<feature type="domain" description="Autotransporter" evidence="1">
    <location>
        <begin position="505"/>
        <end position="781"/>
    </location>
</feature>
<dbReference type="PROSITE" id="PS51208">
    <property type="entry name" value="AUTOTRANSPORTER"/>
    <property type="match status" value="1"/>
</dbReference>
<dbReference type="SMART" id="SM00869">
    <property type="entry name" value="Autotransporter"/>
    <property type="match status" value="1"/>
</dbReference>
<accession>A0A944DKC2</accession>
<dbReference type="RefSeq" id="WP_214916092.1">
    <property type="nucleotide sequence ID" value="NZ_JAGGNX010000006.1"/>
</dbReference>
<comment type="caution">
    <text evidence="2">The sequence shown here is derived from an EMBL/GenBank/DDBJ whole genome shotgun (WGS) entry which is preliminary data.</text>
</comment>
<dbReference type="Gene3D" id="2.40.128.130">
    <property type="entry name" value="Autotransporter beta-domain"/>
    <property type="match status" value="1"/>
</dbReference>
<evidence type="ECO:0000259" key="1">
    <source>
        <dbReference type="PROSITE" id="PS51208"/>
    </source>
</evidence>
<dbReference type="EMBL" id="JAGGOB010000023">
    <property type="protein sequence ID" value="MBT2329313.1"/>
    <property type="molecule type" value="Genomic_DNA"/>
</dbReference>
<name>A0A944DKC2_PSEFL</name>
<proteinExistence type="predicted"/>
<dbReference type="NCBIfam" id="TIGR01414">
    <property type="entry name" value="autotrans_barl"/>
    <property type="match status" value="1"/>
</dbReference>